<keyword evidence="4" id="KW-1185">Reference proteome</keyword>
<accession>A0AAR5QI70</accession>
<dbReference type="KEGG" id="dpa:109546413"/>
<evidence type="ECO:0000313" key="4">
    <source>
        <dbReference type="Proteomes" id="UP000019118"/>
    </source>
</evidence>
<dbReference type="EnsemblMetazoa" id="XM_019917369.1">
    <property type="protein sequence ID" value="XP_019772928.1"/>
    <property type="gene ID" value="LOC109546413"/>
</dbReference>
<reference evidence="4" key="1">
    <citation type="journal article" date="2013" name="Genome Biol.">
        <title>Draft genome of the mountain pine beetle, Dendroctonus ponderosae Hopkins, a major forest pest.</title>
        <authorList>
            <person name="Keeling C.I."/>
            <person name="Yuen M.M."/>
            <person name="Liao N.Y."/>
            <person name="Docking T.R."/>
            <person name="Chan S.K."/>
            <person name="Taylor G.A."/>
            <person name="Palmquist D.L."/>
            <person name="Jackman S.D."/>
            <person name="Nguyen A."/>
            <person name="Li M."/>
            <person name="Henderson H."/>
            <person name="Janes J.K."/>
            <person name="Zhao Y."/>
            <person name="Pandoh P."/>
            <person name="Moore R."/>
            <person name="Sperling F.A."/>
            <person name="Huber D.P."/>
            <person name="Birol I."/>
            <person name="Jones S.J."/>
            <person name="Bohlmann J."/>
        </authorList>
    </citation>
    <scope>NUCLEOTIDE SEQUENCE</scope>
</reference>
<reference evidence="3" key="2">
    <citation type="submission" date="2024-08" db="UniProtKB">
        <authorList>
            <consortium name="EnsemblMetazoa"/>
        </authorList>
    </citation>
    <scope>IDENTIFICATION</scope>
</reference>
<keyword evidence="2" id="KW-1133">Transmembrane helix</keyword>
<feature type="region of interest" description="Disordered" evidence="1">
    <location>
        <begin position="145"/>
        <end position="165"/>
    </location>
</feature>
<proteinExistence type="predicted"/>
<protein>
    <submittedName>
        <fullName evidence="3">Uncharacterized protein</fullName>
    </submittedName>
</protein>
<keyword evidence="2" id="KW-0812">Transmembrane</keyword>
<evidence type="ECO:0000313" key="3">
    <source>
        <dbReference type="EnsemblMetazoa" id="XP_019772928.1"/>
    </source>
</evidence>
<dbReference type="Proteomes" id="UP000019118">
    <property type="component" value="Unassembled WGS sequence"/>
</dbReference>
<name>A0AAR5QI70_DENPD</name>
<dbReference type="GeneID" id="109546413"/>
<sequence length="178" mass="19566">MDLKTAETTGCNCNCSLGVLRGTSTHIGASLIIECVIIGVLLILIGCVVYLFYWGSKLAKLVKALDPVGTYKRVGPSIYVKKPQRDNASISSSFQHFNGSPVVEESYANGSTLNANRTKDTGGTLDRNFFTSTNFSFQNSLSDWNDREEKNSTSTNSKRRTTEEDAMEAITKIDNVLY</sequence>
<evidence type="ECO:0000256" key="1">
    <source>
        <dbReference type="SAM" id="MobiDB-lite"/>
    </source>
</evidence>
<feature type="transmembrane region" description="Helical" evidence="2">
    <location>
        <begin position="27"/>
        <end position="53"/>
    </location>
</feature>
<organism evidence="3 4">
    <name type="scientific">Dendroctonus ponderosae</name>
    <name type="common">Mountain pine beetle</name>
    <dbReference type="NCBI Taxonomy" id="77166"/>
    <lineage>
        <taxon>Eukaryota</taxon>
        <taxon>Metazoa</taxon>
        <taxon>Ecdysozoa</taxon>
        <taxon>Arthropoda</taxon>
        <taxon>Hexapoda</taxon>
        <taxon>Insecta</taxon>
        <taxon>Pterygota</taxon>
        <taxon>Neoptera</taxon>
        <taxon>Endopterygota</taxon>
        <taxon>Coleoptera</taxon>
        <taxon>Polyphaga</taxon>
        <taxon>Cucujiformia</taxon>
        <taxon>Curculionidae</taxon>
        <taxon>Scolytinae</taxon>
        <taxon>Dendroctonus</taxon>
    </lineage>
</organism>
<dbReference type="AlphaFoldDB" id="A0AAR5QI70"/>
<evidence type="ECO:0000256" key="2">
    <source>
        <dbReference type="SAM" id="Phobius"/>
    </source>
</evidence>
<keyword evidence="2" id="KW-0472">Membrane</keyword>